<dbReference type="SMART" id="SM00460">
    <property type="entry name" value="TGc"/>
    <property type="match status" value="1"/>
</dbReference>
<dbReference type="InterPro" id="IPR021878">
    <property type="entry name" value="TgpA_N"/>
</dbReference>
<evidence type="ECO:0000256" key="1">
    <source>
        <dbReference type="SAM" id="Phobius"/>
    </source>
</evidence>
<organism evidence="3 4">
    <name type="scientific">Acinetobacter chinensis</name>
    <dbReference type="NCBI Taxonomy" id="2004650"/>
    <lineage>
        <taxon>Bacteria</taxon>
        <taxon>Pseudomonadati</taxon>
        <taxon>Pseudomonadota</taxon>
        <taxon>Gammaproteobacteria</taxon>
        <taxon>Moraxellales</taxon>
        <taxon>Moraxellaceae</taxon>
        <taxon>Acinetobacter</taxon>
    </lineage>
</organism>
<feature type="transmembrane region" description="Helical" evidence="1">
    <location>
        <begin position="163"/>
        <end position="181"/>
    </location>
</feature>
<sequence>MNLSIRNSATLTLVLILLAQVMFSPWIFSLILVLMSLYFYYSQRKQDSHISKKWTYLLTVLALLSIFFSYKSFLGVDAGVATLTTFLFAKALETRNRRDLIILFNFALFVCASYFLYSQSMWMAVMVVLCLVSCLIGLYRIQTTEFIQLKKGTHTFHQDLKDILKFIGFAFPFFLLLFLFFPRLPPLWYIPVPDSKGVTGLSDRMSPGDIAELSQSSELAFRISGNIQKLPPRHELYWRAMVLDEYDGVTWTSGFINQQPMRLIEQPTQNLLQYQYIPADPQQNWVMGLEKSLPATDRYQLKQDWSISPSGLRGATKSIPLIWIGTQGNNTASRETANAMMLRTATAVPVAGDEQSRQFALKLFKQSGNDPEVYISNVLKWYQTQRFVYTLSPGRLGQNRVDEFLFKTKQGFCEHYASSFAMLLRYAGIPSRIVVGYQGGEAAPDLKSWEVRQMDAHAWTEVWLHGKWVRFDPTAIIAPQRIDQGMQNLISDQRQILGEGTAEWKYRQLQILRNIRIWSDYASYQWQSKVVGYDAAAQQSWLQRFGLHSSYSLAGILVTAVALLALIYAAFIFFKSRVQLSSDDLQVQNLSNALSEPYQRLPAETVTQWLTRLAQEVVESDKAIFAEAASVYAENKFGDISIRKEKKFKILIKRCTYVLKSQEKACFKK</sequence>
<name>A0A3B7LU55_9GAMM</name>
<dbReference type="PANTHER" id="PTHR42736:SF1">
    <property type="entry name" value="PROTEIN-GLUTAMINE GAMMA-GLUTAMYLTRANSFERASE"/>
    <property type="match status" value="1"/>
</dbReference>
<dbReference type="PANTHER" id="PTHR42736">
    <property type="entry name" value="PROTEIN-GLUTAMINE GAMMA-GLUTAMYLTRANSFERASE"/>
    <property type="match status" value="1"/>
</dbReference>
<keyword evidence="1" id="KW-1133">Transmembrane helix</keyword>
<gene>
    <name evidence="3" type="ORF">CDG60_07290</name>
</gene>
<feature type="transmembrane region" description="Helical" evidence="1">
    <location>
        <begin position="551"/>
        <end position="574"/>
    </location>
</feature>
<evidence type="ECO:0000259" key="2">
    <source>
        <dbReference type="SMART" id="SM00460"/>
    </source>
</evidence>
<dbReference type="InterPro" id="IPR052901">
    <property type="entry name" value="Bact_TGase-like"/>
</dbReference>
<dbReference type="RefSeq" id="WP_087511431.1">
    <property type="nucleotide sequence ID" value="NZ_CP032134.1"/>
</dbReference>
<keyword evidence="1" id="KW-0812">Transmembrane</keyword>
<protein>
    <submittedName>
        <fullName evidence="3">DUF3488 domain-containing protein</fullName>
    </submittedName>
</protein>
<evidence type="ECO:0000313" key="4">
    <source>
        <dbReference type="Proteomes" id="UP000263753"/>
    </source>
</evidence>
<accession>A0A3B7LU55</accession>
<feature type="transmembrane region" description="Helical" evidence="1">
    <location>
        <begin position="100"/>
        <end position="117"/>
    </location>
</feature>
<feature type="transmembrane region" description="Helical" evidence="1">
    <location>
        <begin position="53"/>
        <end position="70"/>
    </location>
</feature>
<dbReference type="EMBL" id="CP032134">
    <property type="protein sequence ID" value="AXY56392.1"/>
    <property type="molecule type" value="Genomic_DNA"/>
</dbReference>
<evidence type="ECO:0000313" key="3">
    <source>
        <dbReference type="EMBL" id="AXY56392.1"/>
    </source>
</evidence>
<keyword evidence="1" id="KW-0472">Membrane</keyword>
<proteinExistence type="predicted"/>
<feature type="transmembrane region" description="Helical" evidence="1">
    <location>
        <begin position="123"/>
        <end position="142"/>
    </location>
</feature>
<dbReference type="SUPFAM" id="SSF54001">
    <property type="entry name" value="Cysteine proteinases"/>
    <property type="match status" value="1"/>
</dbReference>
<dbReference type="Gene3D" id="3.10.620.30">
    <property type="match status" value="1"/>
</dbReference>
<feature type="domain" description="Transglutaminase-like" evidence="2">
    <location>
        <begin position="405"/>
        <end position="475"/>
    </location>
</feature>
<dbReference type="KEGG" id="achi:CDG60_07290"/>
<reference evidence="4" key="1">
    <citation type="submission" date="2018-09" db="EMBL/GenBank/DDBJ databases">
        <title>The complete genome of Acinetobacter sp. strain WCHAc010005.</title>
        <authorList>
            <person name="Hu Y."/>
            <person name="Long H."/>
            <person name="Feng Y."/>
            <person name="Zong Z."/>
        </authorList>
    </citation>
    <scope>NUCLEOTIDE SEQUENCE [LARGE SCALE GENOMIC DNA]</scope>
    <source>
        <strain evidence="4">WCHAc010005</strain>
    </source>
</reference>
<feature type="transmembrane region" description="Helical" evidence="1">
    <location>
        <begin position="12"/>
        <end position="41"/>
    </location>
</feature>
<dbReference type="Pfam" id="PF11992">
    <property type="entry name" value="TgpA_N"/>
    <property type="match status" value="1"/>
</dbReference>
<dbReference type="AlphaFoldDB" id="A0A3B7LU55"/>
<dbReference type="Proteomes" id="UP000263753">
    <property type="component" value="Chromosome"/>
</dbReference>
<dbReference type="Pfam" id="PF01841">
    <property type="entry name" value="Transglut_core"/>
    <property type="match status" value="1"/>
</dbReference>
<dbReference type="InterPro" id="IPR038765">
    <property type="entry name" value="Papain-like_cys_pep_sf"/>
</dbReference>
<dbReference type="InterPro" id="IPR002931">
    <property type="entry name" value="Transglutaminase-like"/>
</dbReference>